<dbReference type="Gene3D" id="2.120.10.10">
    <property type="match status" value="1"/>
</dbReference>
<gene>
    <name evidence="2" type="ORF">EDD80_11084</name>
</gene>
<accession>A0A4R3KP68</accession>
<dbReference type="EMBL" id="SMAD01000010">
    <property type="protein sequence ID" value="TCS85886.1"/>
    <property type="molecule type" value="Genomic_DNA"/>
</dbReference>
<dbReference type="OrthoDB" id="9757809at2"/>
<dbReference type="AlphaFoldDB" id="A0A4R3KP68"/>
<dbReference type="SUPFAM" id="SSF50939">
    <property type="entry name" value="Sialidases"/>
    <property type="match status" value="1"/>
</dbReference>
<dbReference type="CDD" id="cd15482">
    <property type="entry name" value="Sialidase_non-viral"/>
    <property type="match status" value="1"/>
</dbReference>
<dbReference type="CDD" id="cd00063">
    <property type="entry name" value="FN3"/>
    <property type="match status" value="1"/>
</dbReference>
<dbReference type="Gene3D" id="2.60.40.10">
    <property type="entry name" value="Immunoglobulins"/>
    <property type="match status" value="1"/>
</dbReference>
<comment type="caution">
    <text evidence="2">The sequence shown here is derived from an EMBL/GenBank/DDBJ whole genome shotgun (WGS) entry which is preliminary data.</text>
</comment>
<proteinExistence type="predicted"/>
<dbReference type="RefSeq" id="WP_132130004.1">
    <property type="nucleotide sequence ID" value="NZ_CP042432.1"/>
</dbReference>
<dbReference type="InterPro" id="IPR036278">
    <property type="entry name" value="Sialidase_sf"/>
</dbReference>
<feature type="domain" description="Fibronectin type-III" evidence="1">
    <location>
        <begin position="29"/>
        <end position="119"/>
    </location>
</feature>
<dbReference type="Proteomes" id="UP000295807">
    <property type="component" value="Unassembled WGS sequence"/>
</dbReference>
<evidence type="ECO:0000259" key="1">
    <source>
        <dbReference type="PROSITE" id="PS50853"/>
    </source>
</evidence>
<keyword evidence="3" id="KW-1185">Reference proteome</keyword>
<dbReference type="Pfam" id="PF13088">
    <property type="entry name" value="BNR_2"/>
    <property type="match status" value="1"/>
</dbReference>
<dbReference type="InterPro" id="IPR013783">
    <property type="entry name" value="Ig-like_fold"/>
</dbReference>
<dbReference type="InterPro" id="IPR036116">
    <property type="entry name" value="FN3_sf"/>
</dbReference>
<dbReference type="PANTHER" id="PTHR43752">
    <property type="entry name" value="BNR/ASP-BOX REPEAT FAMILY PROTEIN"/>
    <property type="match status" value="1"/>
</dbReference>
<name>A0A4R3KP68_9SPHI</name>
<dbReference type="SUPFAM" id="SSF49265">
    <property type="entry name" value="Fibronectin type III"/>
    <property type="match status" value="1"/>
</dbReference>
<dbReference type="PANTHER" id="PTHR43752:SF2">
    <property type="entry name" value="BNR_ASP-BOX REPEAT FAMILY PROTEIN"/>
    <property type="match status" value="1"/>
</dbReference>
<evidence type="ECO:0000313" key="3">
    <source>
        <dbReference type="Proteomes" id="UP000295807"/>
    </source>
</evidence>
<dbReference type="InterPro" id="IPR011040">
    <property type="entry name" value="Sialidase"/>
</dbReference>
<dbReference type="InterPro" id="IPR003961">
    <property type="entry name" value="FN3_dom"/>
</dbReference>
<reference evidence="2 3" key="1">
    <citation type="submission" date="2019-03" db="EMBL/GenBank/DDBJ databases">
        <title>Genomic Encyclopedia of Type Strains, Phase IV (KMG-IV): sequencing the most valuable type-strain genomes for metagenomic binning, comparative biology and taxonomic classification.</title>
        <authorList>
            <person name="Goeker M."/>
        </authorList>
    </citation>
    <scope>NUCLEOTIDE SEQUENCE [LARGE SCALE GENOMIC DNA]</scope>
    <source>
        <strain evidence="2 3">DSM 21100</strain>
    </source>
</reference>
<dbReference type="PROSITE" id="PS50853">
    <property type="entry name" value="FN3"/>
    <property type="match status" value="1"/>
</dbReference>
<sequence length="470" mass="52788">MERLKFALLTGVSLLFLNCQVLAQFRLNAPAGLRVQLGSASHVNLVWEDHSDGEGGFLIERKKKDDPFWVKIGFVPSDTTQFQAGGCAAAVEYAFRVRAYKGAAYSDYSNIAKAKTLQSFDKPQGSVIESSTPRQGEGTAIRTNNGNYQLYFGSFTGVGDKSVSSIARKASTNKGNTWSEMEILFQEEGISLLHPSVIRFSEKRIGLAYSKMVKGRAWKVFRYSMDEGETWSEEINVSDGIYEYMTGAHDRFVRLSNGLVVNLVHSIIPAEDDQPKGKLLGTDLYATQDQGLTWFRLNSETVVNQENPYGLGEYGFYEASLAEYEPGRLVMFGRSASGFLMGSYSDDFGKTWSDPEKFGIQHPLAPARVQMIPGTNEILLIHNSMKDVTSTRGASDRYVLAARLSKDGGQTWKHYKQLEYDNVHHYSYPAILIDGARVHLFYWKTELKNNRWAKVELAHRALPLEYFISE</sequence>
<protein>
    <submittedName>
        <fullName evidence="2">BNR repeat protein</fullName>
    </submittedName>
</protein>
<evidence type="ECO:0000313" key="2">
    <source>
        <dbReference type="EMBL" id="TCS85886.1"/>
    </source>
</evidence>
<organism evidence="2 3">
    <name type="scientific">Anseongella ginsenosidimutans</name>
    <dbReference type="NCBI Taxonomy" id="496056"/>
    <lineage>
        <taxon>Bacteria</taxon>
        <taxon>Pseudomonadati</taxon>
        <taxon>Bacteroidota</taxon>
        <taxon>Sphingobacteriia</taxon>
        <taxon>Sphingobacteriales</taxon>
        <taxon>Sphingobacteriaceae</taxon>
        <taxon>Anseongella</taxon>
    </lineage>
</organism>